<keyword evidence="4" id="KW-0946">Virion</keyword>
<dbReference type="Pfam" id="PF13439">
    <property type="entry name" value="Glyco_transf_4"/>
    <property type="match status" value="1"/>
</dbReference>
<dbReference type="EMBL" id="JAUSTZ010000001">
    <property type="protein sequence ID" value="MDQ0223892.1"/>
    <property type="molecule type" value="Genomic_DNA"/>
</dbReference>
<dbReference type="InterPro" id="IPR001296">
    <property type="entry name" value="Glyco_trans_1"/>
</dbReference>
<feature type="compositionally biased region" description="Polar residues" evidence="1">
    <location>
        <begin position="451"/>
        <end position="460"/>
    </location>
</feature>
<feature type="compositionally biased region" description="Basic and acidic residues" evidence="1">
    <location>
        <begin position="396"/>
        <end position="406"/>
    </location>
</feature>
<protein>
    <submittedName>
        <fullName evidence="4">Spore coat protein SA</fullName>
    </submittedName>
</protein>
<evidence type="ECO:0000256" key="1">
    <source>
        <dbReference type="SAM" id="MobiDB-lite"/>
    </source>
</evidence>
<comment type="caution">
    <text evidence="4">The sequence shown here is derived from an EMBL/GenBank/DDBJ whole genome shotgun (WGS) entry which is preliminary data.</text>
</comment>
<dbReference type="InterPro" id="IPR028098">
    <property type="entry name" value="Glyco_trans_4-like_N"/>
</dbReference>
<feature type="region of interest" description="Disordered" evidence="1">
    <location>
        <begin position="385"/>
        <end position="495"/>
    </location>
</feature>
<dbReference type="PANTHER" id="PTHR12526:SF638">
    <property type="entry name" value="SPORE COAT PROTEIN SA"/>
    <property type="match status" value="1"/>
</dbReference>
<evidence type="ECO:0000313" key="4">
    <source>
        <dbReference type="EMBL" id="MDQ0223892.1"/>
    </source>
</evidence>
<dbReference type="PANTHER" id="PTHR12526">
    <property type="entry name" value="GLYCOSYLTRANSFERASE"/>
    <property type="match status" value="1"/>
</dbReference>
<dbReference type="CDD" id="cd03801">
    <property type="entry name" value="GT4_PimA-like"/>
    <property type="match status" value="1"/>
</dbReference>
<evidence type="ECO:0000313" key="5">
    <source>
        <dbReference type="Proteomes" id="UP001232245"/>
    </source>
</evidence>
<dbReference type="Gene3D" id="3.40.50.2000">
    <property type="entry name" value="Glycogen Phosphorylase B"/>
    <property type="match status" value="2"/>
</dbReference>
<gene>
    <name evidence="4" type="ORF">J2S02_000214</name>
</gene>
<dbReference type="Pfam" id="PF00534">
    <property type="entry name" value="Glycos_transf_1"/>
    <property type="match status" value="1"/>
</dbReference>
<dbReference type="Proteomes" id="UP001232245">
    <property type="component" value="Unassembled WGS sequence"/>
</dbReference>
<evidence type="ECO:0000259" key="3">
    <source>
        <dbReference type="Pfam" id="PF13439"/>
    </source>
</evidence>
<organism evidence="4 5">
    <name type="scientific">Metabacillus niabensis</name>
    <dbReference type="NCBI Taxonomy" id="324854"/>
    <lineage>
        <taxon>Bacteria</taxon>
        <taxon>Bacillati</taxon>
        <taxon>Bacillota</taxon>
        <taxon>Bacilli</taxon>
        <taxon>Bacillales</taxon>
        <taxon>Bacillaceae</taxon>
        <taxon>Metabacillus</taxon>
    </lineage>
</organism>
<feature type="compositionally biased region" description="Polar residues" evidence="1">
    <location>
        <begin position="470"/>
        <end position="493"/>
    </location>
</feature>
<dbReference type="SUPFAM" id="SSF53756">
    <property type="entry name" value="UDP-Glycosyltransferase/glycogen phosphorylase"/>
    <property type="match status" value="1"/>
</dbReference>
<reference evidence="4 5" key="1">
    <citation type="submission" date="2023-07" db="EMBL/GenBank/DDBJ databases">
        <title>Genomic Encyclopedia of Type Strains, Phase IV (KMG-IV): sequencing the most valuable type-strain genomes for metagenomic binning, comparative biology and taxonomic classification.</title>
        <authorList>
            <person name="Goeker M."/>
        </authorList>
    </citation>
    <scope>NUCLEOTIDE SEQUENCE [LARGE SCALE GENOMIC DNA]</scope>
    <source>
        <strain evidence="4 5">DSM 17723</strain>
    </source>
</reference>
<evidence type="ECO:0000259" key="2">
    <source>
        <dbReference type="Pfam" id="PF00534"/>
    </source>
</evidence>
<sequence>MNILMICTEKLPVPPVLGGAIQTYIAGSLPYLKNAHTITVLGVNDPSLPDEETIDGVRYVRIPGKVFTVYQEGVTQYLETNEFDLIHIFNRPRLVLPVRQAAPNAKITLSMHNDMFSPEKINPEEAALALEEVSNIVTVSDYIGNEISRLFPQAATKVKTIYSGVDTEQFLPGHHPKMRQVRNELRRANGLENKTVLLFAGRLSHNKGVDRLIRALPELSKRFNDLALVIVGSKWFSQNDVTDYVAYIRSLANRLSVPVVTTGFVAPNEIQNWFAAADLFVCTSVWQEPLARVHYEAMAAGLPIVTTARGGNPEVIQLGENGLVVENPEDPNNFTEAISKILSNKALMKRMGEKGRELALTLYQWDRVGSEILDVWNHATLSQSTAPVPAANKVTSIEKYRNEQRPNKTTAKKATAKKSATNKATAKKATAKKSATNKATAKKAIAKKNTVQTEQRSKQPSKLVERTVANLANSTPTPTNQNQSGTNRQSSLNKKVLKSFLQEMLIASTKQSLEKLARPSK</sequence>
<feature type="domain" description="Glycosyltransferase subfamily 4-like N-terminal" evidence="3">
    <location>
        <begin position="30"/>
        <end position="169"/>
    </location>
</feature>
<keyword evidence="4" id="KW-0167">Capsid protein</keyword>
<name>A0ABT9YVE6_9BACI</name>
<feature type="domain" description="Glycosyl transferase family 1" evidence="2">
    <location>
        <begin position="182"/>
        <end position="357"/>
    </location>
</feature>
<dbReference type="RefSeq" id="WP_307190537.1">
    <property type="nucleotide sequence ID" value="NZ_JAUSTZ010000001.1"/>
</dbReference>
<keyword evidence="5" id="KW-1185">Reference proteome</keyword>
<accession>A0ABT9YVE6</accession>
<proteinExistence type="predicted"/>